<dbReference type="InterPro" id="IPR052326">
    <property type="entry name" value="Diff-Dev_Assoc_Protein"/>
</dbReference>
<evidence type="ECO:0000256" key="1">
    <source>
        <dbReference type="SAM" id="MobiDB-lite"/>
    </source>
</evidence>
<feature type="signal peptide" evidence="3">
    <location>
        <begin position="1"/>
        <end position="25"/>
    </location>
</feature>
<keyword evidence="3" id="KW-0732">Signal</keyword>
<dbReference type="AlphaFoldDB" id="F4QF38"/>
<dbReference type="PANTHER" id="PTHR33459">
    <property type="entry name" value="DD-GDCA PROTEIN"/>
    <property type="match status" value="1"/>
</dbReference>
<gene>
    <name evidence="4" type="ORF">DFA_11158</name>
</gene>
<keyword evidence="2" id="KW-0472">Membrane</keyword>
<keyword evidence="2" id="KW-0812">Transmembrane</keyword>
<name>F4QF38_CACFS</name>
<organism evidence="4 5">
    <name type="scientific">Cavenderia fasciculata</name>
    <name type="common">Slime mold</name>
    <name type="synonym">Dictyostelium fasciculatum</name>
    <dbReference type="NCBI Taxonomy" id="261658"/>
    <lineage>
        <taxon>Eukaryota</taxon>
        <taxon>Amoebozoa</taxon>
        <taxon>Evosea</taxon>
        <taxon>Eumycetozoa</taxon>
        <taxon>Dictyostelia</taxon>
        <taxon>Acytosteliales</taxon>
        <taxon>Cavenderiaceae</taxon>
        <taxon>Cavenderia</taxon>
    </lineage>
</organism>
<feature type="chain" id="PRO_5003320794" description="Paramecium surface antigen repeat-containing protein" evidence="3">
    <location>
        <begin position="26"/>
        <end position="427"/>
    </location>
</feature>
<dbReference type="RefSeq" id="XP_004350101.1">
    <property type="nucleotide sequence ID" value="XM_004350051.1"/>
</dbReference>
<dbReference type="OMA" id="MATHVCE"/>
<keyword evidence="2" id="KW-1133">Transmembrane helix</keyword>
<dbReference type="KEGG" id="dfa:DFA_11158"/>
<sequence>MLLARMKVIITFLLLLVLLISTCSSQTCNKCLTEGQDCTKPNTLCQLGLYCGLNPKNKPKPSSPSSPSSESSDGSSTEPIPLNVCKKQSGLGEVCDADNGCIDGADCYPSARNESQKTCQTLKYLQYGEKCKRDNQCLDGLECEPIKDVCMPLLLGSEVEAGIECTKQEHCPWDQFCNKQKCYNRVGLGEKCSRYFDDIDAPLTNPQCILGLLCDPSDANNITNSLVCVKMGSKGLGQACNYTSPAGSCNSRQGYYCNMATHVCEVIAPATNSSVICSPGTETSGCNDRFEKCECTATGSSTGVCKDSLYYYNQPKMTKCMESYIDIIDCSIRTKTYLSNRQHVPGSKLSRECPTLYCKYQDACFRFEDPSRCNPKDTPFNGLNYGMCGIRGAGSITSSTGSLSHYPQIYIIFIFTIATTLLLSLFI</sequence>
<reference evidence="5" key="1">
    <citation type="journal article" date="2011" name="Genome Res.">
        <title>Phylogeny-wide analysis of social amoeba genomes highlights ancient origins for complex intercellular communication.</title>
        <authorList>
            <person name="Heidel A.J."/>
            <person name="Lawal H.M."/>
            <person name="Felder M."/>
            <person name="Schilde C."/>
            <person name="Helps N.R."/>
            <person name="Tunggal B."/>
            <person name="Rivero F."/>
            <person name="John U."/>
            <person name="Schleicher M."/>
            <person name="Eichinger L."/>
            <person name="Platzer M."/>
            <person name="Noegel A.A."/>
            <person name="Schaap P."/>
            <person name="Gloeckner G."/>
        </authorList>
    </citation>
    <scope>NUCLEOTIDE SEQUENCE [LARGE SCALE GENOMIC DNA]</scope>
    <source>
        <strain evidence="5">SH3</strain>
    </source>
</reference>
<evidence type="ECO:0008006" key="6">
    <source>
        <dbReference type="Google" id="ProtNLM"/>
    </source>
</evidence>
<evidence type="ECO:0000256" key="3">
    <source>
        <dbReference type="SAM" id="SignalP"/>
    </source>
</evidence>
<evidence type="ECO:0000313" key="4">
    <source>
        <dbReference type="EMBL" id="EGG13397.1"/>
    </source>
</evidence>
<feature type="transmembrane region" description="Helical" evidence="2">
    <location>
        <begin position="409"/>
        <end position="426"/>
    </location>
</feature>
<evidence type="ECO:0000256" key="2">
    <source>
        <dbReference type="SAM" id="Phobius"/>
    </source>
</evidence>
<protein>
    <recommendedName>
        <fullName evidence="6">Paramecium surface antigen repeat-containing protein</fullName>
    </recommendedName>
</protein>
<dbReference type="PANTHER" id="PTHR33459:SF7">
    <property type="entry name" value="DD-GDCA PROTEIN"/>
    <property type="match status" value="1"/>
</dbReference>
<feature type="region of interest" description="Disordered" evidence="1">
    <location>
        <begin position="57"/>
        <end position="78"/>
    </location>
</feature>
<proteinExistence type="predicted"/>
<dbReference type="Proteomes" id="UP000007797">
    <property type="component" value="Unassembled WGS sequence"/>
</dbReference>
<dbReference type="EMBL" id="GL883029">
    <property type="protein sequence ID" value="EGG13397.1"/>
    <property type="molecule type" value="Genomic_DNA"/>
</dbReference>
<evidence type="ECO:0000313" key="5">
    <source>
        <dbReference type="Proteomes" id="UP000007797"/>
    </source>
</evidence>
<keyword evidence="5" id="KW-1185">Reference proteome</keyword>
<dbReference type="GeneID" id="14866502"/>
<accession>F4QF38</accession>
<feature type="compositionally biased region" description="Low complexity" evidence="1">
    <location>
        <begin position="63"/>
        <end position="76"/>
    </location>
</feature>